<gene>
    <name evidence="2" type="ORF">R2G56_01070</name>
</gene>
<comment type="caution">
    <text evidence="2">The sequence shown here is derived from an EMBL/GenBank/DDBJ whole genome shotgun (WGS) entry which is preliminary data.</text>
</comment>
<dbReference type="InterPro" id="IPR036397">
    <property type="entry name" value="RNaseH_sf"/>
</dbReference>
<dbReference type="Gene3D" id="3.30.420.10">
    <property type="entry name" value="Ribonuclease H-like superfamily/Ribonuclease H"/>
    <property type="match status" value="1"/>
</dbReference>
<name>A0ABU4AF65_9HYPH</name>
<proteinExistence type="predicted"/>
<sequence length="560" mass="63781">MSIAETIASVGATAPVVPVYRFGRQDRIRIGKTAYMYDGGNSNGHFFRRYDNPDLVEHFPHGLVYRKFTDGELLVDCNWFSGSDALVRSGHRAHPVTDLSKKAQDTILWRHSLIHDFFRHEAEGRYSRSDESLTNYMHVRQKELDDAEACAKGKKPRGGTKEVRRVPVTPRTFRRWLKKYEQTGFDARSLRDEYRYPGTRPSRFTAEETEIHRRWAARYASSNQPSKATLFRDMNAELALENKKRELNGEKALRSPSRRTFETMIDKLDHFFVLAGRKGTDYATNKLQITQSGVNAERPLERVEMDEYQVELMTILMDIGIWNTLSKEQKEAVKPARVWLSLAMDVATRCILAMRFIAKPPSAESSIATLEMAVHDKQYIADSVGTYTPWEMHGRPENVYTDAGAAFVANSFKATVLALTGNAVIPASGKPYLRGTVERMFRTIRQKFLSWYTGQTFANVVVRGDYDSEGNASISVEELNRLLVRAIVDAYHNTPHTGLVGETPRNAWLRKTKQNPVAKPPDVFQRRSIFGIQCSCRIGSKGVRFLGIHYQSPLLQKIRA</sequence>
<dbReference type="RefSeq" id="WP_317560187.1">
    <property type="nucleotide sequence ID" value="NZ_JAWLIP010000001.1"/>
</dbReference>
<protein>
    <submittedName>
        <fullName evidence="2">Integrase</fullName>
    </submittedName>
</protein>
<dbReference type="EMBL" id="JAWLIP010000001">
    <property type="protein sequence ID" value="MDV6224864.1"/>
    <property type="molecule type" value="Genomic_DNA"/>
</dbReference>
<evidence type="ECO:0000313" key="3">
    <source>
        <dbReference type="Proteomes" id="UP001185659"/>
    </source>
</evidence>
<dbReference type="PROSITE" id="PS50994">
    <property type="entry name" value="INTEGRASE"/>
    <property type="match status" value="1"/>
</dbReference>
<reference evidence="2 3" key="1">
    <citation type="submission" date="2023-10" db="EMBL/GenBank/DDBJ databases">
        <authorList>
            <person name="Venkata Ramana C."/>
            <person name="Sasikala C."/>
            <person name="Dhurka M."/>
        </authorList>
    </citation>
    <scope>NUCLEOTIDE SEQUENCE [LARGE SCALE GENOMIC DNA]</scope>
    <source>
        <strain evidence="2 3">KCTC 32151</strain>
    </source>
</reference>
<feature type="domain" description="Integrase catalytic" evidence="1">
    <location>
        <begin position="295"/>
        <end position="512"/>
    </location>
</feature>
<evidence type="ECO:0000259" key="1">
    <source>
        <dbReference type="PROSITE" id="PS50994"/>
    </source>
</evidence>
<keyword evidence="3" id="KW-1185">Reference proteome</keyword>
<evidence type="ECO:0000313" key="2">
    <source>
        <dbReference type="EMBL" id="MDV6224864.1"/>
    </source>
</evidence>
<dbReference type="Proteomes" id="UP001185659">
    <property type="component" value="Unassembled WGS sequence"/>
</dbReference>
<dbReference type="InterPro" id="IPR001584">
    <property type="entry name" value="Integrase_cat-core"/>
</dbReference>
<accession>A0ABU4AF65</accession>
<dbReference type="InterPro" id="IPR012337">
    <property type="entry name" value="RNaseH-like_sf"/>
</dbReference>
<dbReference type="SUPFAM" id="SSF53098">
    <property type="entry name" value="Ribonuclease H-like"/>
    <property type="match status" value="1"/>
</dbReference>
<organism evidence="2 3">
    <name type="scientific">Nitratireductor aquimarinus</name>
    <dbReference type="NCBI Taxonomy" id="889300"/>
    <lineage>
        <taxon>Bacteria</taxon>
        <taxon>Pseudomonadati</taxon>
        <taxon>Pseudomonadota</taxon>
        <taxon>Alphaproteobacteria</taxon>
        <taxon>Hyphomicrobiales</taxon>
        <taxon>Phyllobacteriaceae</taxon>
        <taxon>Nitratireductor</taxon>
    </lineage>
</organism>